<evidence type="ECO:0000313" key="7">
    <source>
        <dbReference type="Proteomes" id="UP001498771"/>
    </source>
</evidence>
<evidence type="ECO:0000256" key="2">
    <source>
        <dbReference type="ARBA" id="ARBA00022801"/>
    </source>
</evidence>
<organism evidence="6 7">
    <name type="scientific">Myxozyma melibiosi</name>
    <dbReference type="NCBI Taxonomy" id="54550"/>
    <lineage>
        <taxon>Eukaryota</taxon>
        <taxon>Fungi</taxon>
        <taxon>Dikarya</taxon>
        <taxon>Ascomycota</taxon>
        <taxon>Saccharomycotina</taxon>
        <taxon>Lipomycetes</taxon>
        <taxon>Lipomycetales</taxon>
        <taxon>Lipomycetaceae</taxon>
        <taxon>Myxozyma</taxon>
    </lineage>
</organism>
<feature type="domain" description="Beta-xylosidase C-terminal Concanavalin A-like" evidence="5">
    <location>
        <begin position="342"/>
        <end position="529"/>
    </location>
</feature>
<dbReference type="InterPro" id="IPR041542">
    <property type="entry name" value="GH43_C2"/>
</dbReference>
<reference evidence="6 7" key="1">
    <citation type="submission" date="2024-03" db="EMBL/GenBank/DDBJ databases">
        <title>Genome-scale model development and genomic sequencing of the oleaginous clade Lipomyces.</title>
        <authorList>
            <consortium name="Lawrence Berkeley National Laboratory"/>
            <person name="Czajka J.J."/>
            <person name="Han Y."/>
            <person name="Kim J."/>
            <person name="Mondo S.J."/>
            <person name="Hofstad B.A."/>
            <person name="Robles A."/>
            <person name="Haridas S."/>
            <person name="Riley R."/>
            <person name="LaButti K."/>
            <person name="Pangilinan J."/>
            <person name="Andreopoulos W."/>
            <person name="Lipzen A."/>
            <person name="Yan J."/>
            <person name="Wang M."/>
            <person name="Ng V."/>
            <person name="Grigoriev I.V."/>
            <person name="Spatafora J.W."/>
            <person name="Magnuson J.K."/>
            <person name="Baker S.E."/>
            <person name="Pomraning K.R."/>
        </authorList>
    </citation>
    <scope>NUCLEOTIDE SEQUENCE [LARGE SCALE GENOMIC DNA]</scope>
    <source>
        <strain evidence="6 7">Phaff 52-87</strain>
    </source>
</reference>
<dbReference type="Pfam" id="PF04616">
    <property type="entry name" value="Glyco_hydro_43"/>
    <property type="match status" value="1"/>
</dbReference>
<dbReference type="RefSeq" id="XP_064769316.1">
    <property type="nucleotide sequence ID" value="XM_064912265.1"/>
</dbReference>
<gene>
    <name evidence="6" type="ORF">BZA70DRAFT_276217</name>
</gene>
<dbReference type="SUPFAM" id="SSF49899">
    <property type="entry name" value="Concanavalin A-like lectins/glucanases"/>
    <property type="match status" value="1"/>
</dbReference>
<dbReference type="Pfam" id="PF17851">
    <property type="entry name" value="GH43_C2"/>
    <property type="match status" value="1"/>
</dbReference>
<keyword evidence="3 4" id="KW-0326">Glycosidase</keyword>
<protein>
    <submittedName>
        <fullName evidence="6">Glycosyl hydrolase</fullName>
    </submittedName>
</protein>
<dbReference type="PANTHER" id="PTHR42812">
    <property type="entry name" value="BETA-XYLOSIDASE"/>
    <property type="match status" value="1"/>
</dbReference>
<comment type="caution">
    <text evidence="6">The sequence shown here is derived from an EMBL/GenBank/DDBJ whole genome shotgun (WGS) entry which is preliminary data.</text>
</comment>
<proteinExistence type="inferred from homology"/>
<evidence type="ECO:0000256" key="4">
    <source>
        <dbReference type="RuleBase" id="RU361187"/>
    </source>
</evidence>
<dbReference type="Gene3D" id="2.115.10.20">
    <property type="entry name" value="Glycosyl hydrolase domain, family 43"/>
    <property type="match status" value="1"/>
</dbReference>
<dbReference type="Proteomes" id="UP001498771">
    <property type="component" value="Unassembled WGS sequence"/>
</dbReference>
<dbReference type="PANTHER" id="PTHR42812:SF16">
    <property type="entry name" value="HYDROLASE, PUTATIVE (AFU_ORTHOLOGUE AFUA_7G06110)-RELATED"/>
    <property type="match status" value="1"/>
</dbReference>
<keyword evidence="7" id="KW-1185">Reference proteome</keyword>
<evidence type="ECO:0000256" key="3">
    <source>
        <dbReference type="ARBA" id="ARBA00023295"/>
    </source>
</evidence>
<accession>A0ABR1FB48</accession>
<keyword evidence="2 4" id="KW-0378">Hydrolase</keyword>
<dbReference type="GeneID" id="90037777"/>
<dbReference type="GO" id="GO:0016787">
    <property type="term" value="F:hydrolase activity"/>
    <property type="evidence" value="ECO:0007669"/>
    <property type="project" value="UniProtKB-KW"/>
</dbReference>
<dbReference type="Gene3D" id="2.60.120.200">
    <property type="match status" value="1"/>
</dbReference>
<comment type="similarity">
    <text evidence="1 4">Belongs to the glycosyl hydrolase 43 family.</text>
</comment>
<sequence>MPEFKNPIIPGFNPDPSICRVGDSFFLITSSFEYFPGIPIYHSKDLVKWEHIGHVLTRPTQLNLRTVEPGAGIWASTIRYVEREKRWYVTTCKWDRYRPTLGERVWPRGFVVYTDDIWKQDSWSDPIYFDQIGFDQDLFFDDDGKVYLSTTYRLHNPPDSTQKHFAIHVSEIDINTGRSLTAPIVLRTAPSGLAEGSHIIKRGRYYYLFTAEGGTETHHSEWVMRSSQGPLGPYEVGPLEAVNPLVCNSTNEDVQNTGHADLVEDCDGNWWAVLLAVRPTRIEVGEWVDSALGRETFILPVEWVEDWPIFNEGRPIGLSGEGPKMYRLQQPTDWVANLSLTDLELGWYHKHTPLRKYYSLSERPGHLRVYGSSYDLASPESPSMLVRKQSAKAMTFTADLDFSPARPTYEAGVVAFWNSFCYFSIGIKKDADGYKKLVVTEPVDGKGNFKSHAHAVSDLSVNTTRLAIKCTATSYSVGYVASSGFHCLSTVSTKIMTTAPPLGMAYTGVMLGVYAFGEMEPCLSPADFSGIRLALTE</sequence>
<evidence type="ECO:0000313" key="6">
    <source>
        <dbReference type="EMBL" id="KAK7206283.1"/>
    </source>
</evidence>
<evidence type="ECO:0000259" key="5">
    <source>
        <dbReference type="Pfam" id="PF17851"/>
    </source>
</evidence>
<dbReference type="InterPro" id="IPR023296">
    <property type="entry name" value="Glyco_hydro_beta-prop_sf"/>
</dbReference>
<dbReference type="InterPro" id="IPR051795">
    <property type="entry name" value="Glycosyl_Hydrlase_43"/>
</dbReference>
<dbReference type="EMBL" id="JBBJBU010000003">
    <property type="protein sequence ID" value="KAK7206283.1"/>
    <property type="molecule type" value="Genomic_DNA"/>
</dbReference>
<dbReference type="InterPro" id="IPR013320">
    <property type="entry name" value="ConA-like_dom_sf"/>
</dbReference>
<dbReference type="InterPro" id="IPR006710">
    <property type="entry name" value="Glyco_hydro_43"/>
</dbReference>
<dbReference type="CDD" id="cd18617">
    <property type="entry name" value="GH43_XynB-like"/>
    <property type="match status" value="1"/>
</dbReference>
<dbReference type="SUPFAM" id="SSF75005">
    <property type="entry name" value="Arabinanase/levansucrase/invertase"/>
    <property type="match status" value="1"/>
</dbReference>
<name>A0ABR1FB48_9ASCO</name>
<evidence type="ECO:0000256" key="1">
    <source>
        <dbReference type="ARBA" id="ARBA00009865"/>
    </source>
</evidence>